<proteinExistence type="predicted"/>
<evidence type="ECO:0000313" key="1">
    <source>
        <dbReference type="EMBL" id="KAJ2957772.1"/>
    </source>
</evidence>
<comment type="caution">
    <text evidence="1">The sequence shown here is derived from an EMBL/GenBank/DDBJ whole genome shotgun (WGS) entry which is preliminary data.</text>
</comment>
<protein>
    <submittedName>
        <fullName evidence="1">Uncharacterized protein</fullName>
    </submittedName>
</protein>
<evidence type="ECO:0000313" key="2">
    <source>
        <dbReference type="Proteomes" id="UP001143910"/>
    </source>
</evidence>
<dbReference type="EMBL" id="JANJQO010003622">
    <property type="protein sequence ID" value="KAJ2957772.1"/>
    <property type="molecule type" value="Genomic_DNA"/>
</dbReference>
<organism evidence="1 2">
    <name type="scientific">Zarea fungicola</name>
    <dbReference type="NCBI Taxonomy" id="93591"/>
    <lineage>
        <taxon>Eukaryota</taxon>
        <taxon>Fungi</taxon>
        <taxon>Dikarya</taxon>
        <taxon>Ascomycota</taxon>
        <taxon>Pezizomycotina</taxon>
        <taxon>Sordariomycetes</taxon>
        <taxon>Hypocreomycetidae</taxon>
        <taxon>Hypocreales</taxon>
        <taxon>Cordycipitaceae</taxon>
        <taxon>Zarea</taxon>
    </lineage>
</organism>
<sequence length="182" mass="18973">MLAQASTVAYYSGGARAPYRSGSRSTSGIVPGLLIGSALAFWPGLWLANAYMYNYNHPYHFRNTSNNNANESLPVICGCAQYAECGCDESDNTTATLDELVGNGSYAGLNKSVVTVGTKDGQKVLLINGTLPNGTTAKGTEDKDGDGNSTTSSESSAAVKVVLETMGFWPVVATVMAIVLVA</sequence>
<reference evidence="1" key="1">
    <citation type="submission" date="2022-08" db="EMBL/GenBank/DDBJ databases">
        <title>Genome Sequence of Lecanicillium fungicola.</title>
        <authorList>
            <person name="Buettner E."/>
        </authorList>
    </citation>
    <scope>NUCLEOTIDE SEQUENCE</scope>
    <source>
        <strain evidence="1">Babe33</strain>
    </source>
</reference>
<name>A0ACC1MDI2_9HYPO</name>
<keyword evidence="2" id="KW-1185">Reference proteome</keyword>
<accession>A0ACC1MDI2</accession>
<dbReference type="Proteomes" id="UP001143910">
    <property type="component" value="Unassembled WGS sequence"/>
</dbReference>
<gene>
    <name evidence="1" type="ORF">NQ176_g11226</name>
</gene>